<dbReference type="AlphaFoldDB" id="A0A7Z0LKE8"/>
<name>A0A7Z0LKE8_9GAMM</name>
<evidence type="ECO:0000313" key="1">
    <source>
        <dbReference type="EMBL" id="NYS60469.1"/>
    </source>
</evidence>
<accession>A0A7Z0LKE8</accession>
<dbReference type="PANTHER" id="PTHR34496">
    <property type="entry name" value="GLCNAC TRANSFERASE-RELATED"/>
    <property type="match status" value="1"/>
</dbReference>
<dbReference type="Pfam" id="PF11397">
    <property type="entry name" value="GlcNAc"/>
    <property type="match status" value="1"/>
</dbReference>
<dbReference type="Gene3D" id="3.90.550.10">
    <property type="entry name" value="Spore Coat Polysaccharide Biosynthesis Protein SpsA, Chain A"/>
    <property type="match status" value="1"/>
</dbReference>
<keyword evidence="2" id="KW-1185">Reference proteome</keyword>
<sequence>MPHDTQTSTKPRFFVSIAAFCDPWLRFTLKSLFESAHHPERIVAGVVDQSFDSQQAWVEQQAYADQIRYLHVNPLHSRGVCWARHLAQTLFDDETYYLQIDSHTWLDPGWDTALEQQFEMLTRLSHKPILSIYPPPFEFDEQSQPFKKLRDIPRLGIFAFKNADTFTADQPLLKAKVAYQALPDQHYDYVARGGYIAGGFLLTLGRFVHEVPYDANFYFHGEEQALALRAFTHGWDIFHGRYDRVPLSHLYKQPKHVYASHHWRQDLEARRTVSFQQRRQSALQRLRSLIQGVLPEPYGLGSTRTLADYAELSGVDYRTGIVIEKPQAPTIRVRA</sequence>
<reference evidence="1 2" key="1">
    <citation type="journal article" date="2015" name="Int. J. Syst. Evol. Microbiol.">
        <title>Halomonas salicampi sp. nov., a halotolerant and alkalitolerant bacterium isolated from a saltern soil.</title>
        <authorList>
            <person name="Lee J.C."/>
            <person name="Kim Y.S."/>
            <person name="Yun B.S."/>
            <person name="Whang K.S."/>
        </authorList>
    </citation>
    <scope>NUCLEOTIDE SEQUENCE [LARGE SCALE GENOMIC DNA]</scope>
    <source>
        <strain evidence="1 2">BH103</strain>
    </source>
</reference>
<dbReference type="Proteomes" id="UP000586119">
    <property type="component" value="Unassembled WGS sequence"/>
</dbReference>
<dbReference type="EMBL" id="JACCDF010000004">
    <property type="protein sequence ID" value="NYS60469.1"/>
    <property type="molecule type" value="Genomic_DNA"/>
</dbReference>
<proteinExistence type="predicted"/>
<evidence type="ECO:0000313" key="2">
    <source>
        <dbReference type="Proteomes" id="UP000586119"/>
    </source>
</evidence>
<comment type="caution">
    <text evidence="1">The sequence shown here is derived from an EMBL/GenBank/DDBJ whole genome shotgun (WGS) entry which is preliminary data.</text>
</comment>
<dbReference type="CDD" id="cd00761">
    <property type="entry name" value="Glyco_tranf_GTA_type"/>
    <property type="match status" value="1"/>
</dbReference>
<protein>
    <recommendedName>
        <fullName evidence="3">Glycosyltransferase (GlcNAc)</fullName>
    </recommendedName>
</protein>
<evidence type="ECO:0008006" key="3">
    <source>
        <dbReference type="Google" id="ProtNLM"/>
    </source>
</evidence>
<dbReference type="InterPro" id="IPR029044">
    <property type="entry name" value="Nucleotide-diphossugar_trans"/>
</dbReference>
<dbReference type="SUPFAM" id="SSF53448">
    <property type="entry name" value="Nucleotide-diphospho-sugar transferases"/>
    <property type="match status" value="1"/>
</dbReference>
<organism evidence="1 2">
    <name type="scientific">Vreelandella salicampi</name>
    <dbReference type="NCBI Taxonomy" id="1449798"/>
    <lineage>
        <taxon>Bacteria</taxon>
        <taxon>Pseudomonadati</taxon>
        <taxon>Pseudomonadota</taxon>
        <taxon>Gammaproteobacteria</taxon>
        <taxon>Oceanospirillales</taxon>
        <taxon>Halomonadaceae</taxon>
        <taxon>Vreelandella</taxon>
    </lineage>
</organism>
<dbReference type="RefSeq" id="WP_179929804.1">
    <property type="nucleotide sequence ID" value="NZ_JACCDF010000004.1"/>
</dbReference>
<dbReference type="PANTHER" id="PTHR34496:SF10">
    <property type="entry name" value="GLCNAC TRANSFERASE"/>
    <property type="match status" value="1"/>
</dbReference>
<dbReference type="InterPro" id="IPR021067">
    <property type="entry name" value="Glycosyltransferase"/>
</dbReference>
<gene>
    <name evidence="1" type="ORF">HZS81_06795</name>
</gene>